<dbReference type="PROSITE" id="PS50231">
    <property type="entry name" value="RICIN_B_LECTIN"/>
    <property type="match status" value="1"/>
</dbReference>
<dbReference type="Gene3D" id="2.80.10.50">
    <property type="match status" value="1"/>
</dbReference>
<dbReference type="Pfam" id="PF08305">
    <property type="entry name" value="NPCBM"/>
    <property type="match status" value="1"/>
</dbReference>
<dbReference type="EMBL" id="WBOF01000002">
    <property type="protein sequence ID" value="MQS16145.1"/>
    <property type="molecule type" value="Genomic_DNA"/>
</dbReference>
<dbReference type="SMART" id="SM00458">
    <property type="entry name" value="RICIN"/>
    <property type="match status" value="1"/>
</dbReference>
<feature type="signal peptide" evidence="2">
    <location>
        <begin position="1"/>
        <end position="37"/>
    </location>
</feature>
<organism evidence="5 6">
    <name type="scientific">Streptomyces kaniharaensis</name>
    <dbReference type="NCBI Taxonomy" id="212423"/>
    <lineage>
        <taxon>Bacteria</taxon>
        <taxon>Bacillati</taxon>
        <taxon>Actinomycetota</taxon>
        <taxon>Actinomycetes</taxon>
        <taxon>Kitasatosporales</taxon>
        <taxon>Streptomycetaceae</taxon>
        <taxon>Streptomyces</taxon>
    </lineage>
</organism>
<dbReference type="SUPFAM" id="SSF49785">
    <property type="entry name" value="Galactose-binding domain-like"/>
    <property type="match status" value="1"/>
</dbReference>
<dbReference type="InterPro" id="IPR038637">
    <property type="entry name" value="NPCBM_sf"/>
</dbReference>
<proteinExistence type="predicted"/>
<feature type="region of interest" description="Disordered" evidence="1">
    <location>
        <begin position="361"/>
        <end position="443"/>
    </location>
</feature>
<sequence length="550" mass="57916">MATHRLSKKRRRVIAGLLSLGLAGGGAAYLLSPGASAGETPNAYTYYSFPSGTPGSLHDVTWTTTPQLDPGPTSNIYWSHQFALDNGKTAYIGLQSNGGEKRHFLFSVWDADQSKAGPTGSCVRFTGEGVGQHCETRLDWEQGHTYEFKVAATGDPGWFNGSFTDTTTHTTVDIGTIHSLSAKGISPGGMMDWTEYFEWNFAESNCYNQPGSAAAFTPPRANGGTIAAKGAGNRASTGDCNAKVETTPQGVVQRGAIGNTARGHVQNGAKCLQAPGDPAVRTADCTNSSNQAWVYAADGTLRLRWDSCLTAQGSTVASQACQGTPRVGRVSDPAKQWTYDPTVHTLKNRQSGQCLTVAADGKPTTETCAGTPGQQWTLPPTEGSTQPTPNPTPTPTPDPTKPTDHTTPLGDRPWLTASGGWGSVEKNTSNGERAAGDGHPLTIRGTTYPKGIGTHAASTIEYNLGNSCKSLSVDVGVDDEVHGKGSVDFQIYRDKTKVADSGPLTGTSPVKHLTADLTGATSLRLVVTDNGDGKGWDHADWANPQLTCTN</sequence>
<dbReference type="PROSITE" id="PS51318">
    <property type="entry name" value="TAT"/>
    <property type="match status" value="1"/>
</dbReference>
<evidence type="ECO:0000313" key="6">
    <source>
        <dbReference type="Proteomes" id="UP000450000"/>
    </source>
</evidence>
<feature type="compositionally biased region" description="Pro residues" evidence="1">
    <location>
        <begin position="388"/>
        <end position="400"/>
    </location>
</feature>
<dbReference type="InterPro" id="IPR000772">
    <property type="entry name" value="Ricin_B_lectin"/>
</dbReference>
<dbReference type="AlphaFoldDB" id="A0A6N7KZ95"/>
<accession>A0A6N7KZ95</accession>
<evidence type="ECO:0000313" key="5">
    <source>
        <dbReference type="EMBL" id="MQS16145.1"/>
    </source>
</evidence>
<feature type="domain" description="Glycosyl hydrolase family 98 putative carbohydrate-binding module" evidence="4">
    <location>
        <begin position="402"/>
        <end position="548"/>
    </location>
</feature>
<dbReference type="Gene3D" id="2.60.120.1060">
    <property type="entry name" value="NPCBM/NEW2 domain"/>
    <property type="match status" value="1"/>
</dbReference>
<feature type="chain" id="PRO_5026792016" evidence="2">
    <location>
        <begin position="38"/>
        <end position="550"/>
    </location>
</feature>
<reference evidence="5 6" key="1">
    <citation type="submission" date="2019-09" db="EMBL/GenBank/DDBJ databases">
        <title>Genome Sequences of Streptomyces kaniharaensis ATCC 21070.</title>
        <authorList>
            <person name="Zhu W."/>
            <person name="De Crecy-Lagard V."/>
            <person name="Richards N.G."/>
        </authorList>
    </citation>
    <scope>NUCLEOTIDE SEQUENCE [LARGE SCALE GENOMIC DNA]</scope>
    <source>
        <strain evidence="5 6">SF-557</strain>
    </source>
</reference>
<evidence type="ECO:0000259" key="3">
    <source>
        <dbReference type="SMART" id="SM00458"/>
    </source>
</evidence>
<keyword evidence="2" id="KW-0732">Signal</keyword>
<dbReference type="InterPro" id="IPR035992">
    <property type="entry name" value="Ricin_B-like_lectins"/>
</dbReference>
<dbReference type="Proteomes" id="UP000450000">
    <property type="component" value="Unassembled WGS sequence"/>
</dbReference>
<dbReference type="SUPFAM" id="SSF50370">
    <property type="entry name" value="Ricin B-like lectins"/>
    <property type="match status" value="1"/>
</dbReference>
<comment type="caution">
    <text evidence="5">The sequence shown here is derived from an EMBL/GenBank/DDBJ whole genome shotgun (WGS) entry which is preliminary data.</text>
</comment>
<dbReference type="InterPro" id="IPR021862">
    <property type="entry name" value="DUF3472"/>
</dbReference>
<dbReference type="SMART" id="SM00776">
    <property type="entry name" value="NPCBM"/>
    <property type="match status" value="1"/>
</dbReference>
<dbReference type="InterPro" id="IPR006311">
    <property type="entry name" value="TAT_signal"/>
</dbReference>
<dbReference type="RefSeq" id="WP_153466884.1">
    <property type="nucleotide sequence ID" value="NZ_WBOF01000002.1"/>
</dbReference>
<evidence type="ECO:0000256" key="2">
    <source>
        <dbReference type="SAM" id="SignalP"/>
    </source>
</evidence>
<evidence type="ECO:0000259" key="4">
    <source>
        <dbReference type="SMART" id="SM00776"/>
    </source>
</evidence>
<dbReference type="InterPro" id="IPR013222">
    <property type="entry name" value="Glyco_hyd_98_carb-bd"/>
</dbReference>
<feature type="domain" description="Ricin B lectin" evidence="3">
    <location>
        <begin position="255"/>
        <end position="379"/>
    </location>
</feature>
<evidence type="ECO:0000256" key="1">
    <source>
        <dbReference type="SAM" id="MobiDB-lite"/>
    </source>
</evidence>
<keyword evidence="6" id="KW-1185">Reference proteome</keyword>
<feature type="compositionally biased region" description="Polar residues" evidence="1">
    <location>
        <begin position="364"/>
        <end position="384"/>
    </location>
</feature>
<protein>
    <submittedName>
        <fullName evidence="5">DUF3472 domain-containing protein</fullName>
    </submittedName>
</protein>
<name>A0A6N7KZ95_9ACTN</name>
<dbReference type="Pfam" id="PF11958">
    <property type="entry name" value="DUF3472"/>
    <property type="match status" value="1"/>
</dbReference>
<dbReference type="OrthoDB" id="6017904at2"/>
<gene>
    <name evidence="5" type="ORF">F7Q99_28925</name>
</gene>
<dbReference type="InterPro" id="IPR008979">
    <property type="entry name" value="Galactose-bd-like_sf"/>
</dbReference>
<dbReference type="Pfam" id="PF00652">
    <property type="entry name" value="Ricin_B_lectin"/>
    <property type="match status" value="1"/>
</dbReference>